<dbReference type="Proteomes" id="UP000828390">
    <property type="component" value="Unassembled WGS sequence"/>
</dbReference>
<evidence type="ECO:0000256" key="1">
    <source>
        <dbReference type="SAM" id="SignalP"/>
    </source>
</evidence>
<keyword evidence="1" id="KW-0732">Signal</keyword>
<sequence>MVFIAVLAVALLSVISATTTPGTHSCACTGFASSAYQYKRPEDSAPPVDLMPSFTCSPVYDGYAAHLLACTTPTGWFAVLDMTTKSFVVYLKQIGNLNILSCSNSISLPYQTLSNGETCVNGSIPITRTTTASTSTTTTTATTTATTTTAATTAATASTTTASTTAATTTTTTASTSTTTTTTAIPNNTTTVIIPDKDDNFIVPVNLTFYQTDSSGLIKPESFVALLVMIAIGFILKM</sequence>
<protein>
    <submittedName>
        <fullName evidence="2">Uncharacterized protein</fullName>
    </submittedName>
</protein>
<organism evidence="2 3">
    <name type="scientific">Dreissena polymorpha</name>
    <name type="common">Zebra mussel</name>
    <name type="synonym">Mytilus polymorpha</name>
    <dbReference type="NCBI Taxonomy" id="45954"/>
    <lineage>
        <taxon>Eukaryota</taxon>
        <taxon>Metazoa</taxon>
        <taxon>Spiralia</taxon>
        <taxon>Lophotrochozoa</taxon>
        <taxon>Mollusca</taxon>
        <taxon>Bivalvia</taxon>
        <taxon>Autobranchia</taxon>
        <taxon>Heteroconchia</taxon>
        <taxon>Euheterodonta</taxon>
        <taxon>Imparidentia</taxon>
        <taxon>Neoheterodontei</taxon>
        <taxon>Myida</taxon>
        <taxon>Dreissenoidea</taxon>
        <taxon>Dreissenidae</taxon>
        <taxon>Dreissena</taxon>
    </lineage>
</organism>
<proteinExistence type="predicted"/>
<evidence type="ECO:0000313" key="3">
    <source>
        <dbReference type="Proteomes" id="UP000828390"/>
    </source>
</evidence>
<comment type="caution">
    <text evidence="2">The sequence shown here is derived from an EMBL/GenBank/DDBJ whole genome shotgun (WGS) entry which is preliminary data.</text>
</comment>
<reference evidence="2" key="1">
    <citation type="journal article" date="2019" name="bioRxiv">
        <title>The Genome of the Zebra Mussel, Dreissena polymorpha: A Resource for Invasive Species Research.</title>
        <authorList>
            <person name="McCartney M.A."/>
            <person name="Auch B."/>
            <person name="Kono T."/>
            <person name="Mallez S."/>
            <person name="Zhang Y."/>
            <person name="Obille A."/>
            <person name="Becker A."/>
            <person name="Abrahante J.E."/>
            <person name="Garbe J."/>
            <person name="Badalamenti J.P."/>
            <person name="Herman A."/>
            <person name="Mangelson H."/>
            <person name="Liachko I."/>
            <person name="Sullivan S."/>
            <person name="Sone E.D."/>
            <person name="Koren S."/>
            <person name="Silverstein K.A.T."/>
            <person name="Beckman K.B."/>
            <person name="Gohl D.M."/>
        </authorList>
    </citation>
    <scope>NUCLEOTIDE SEQUENCE</scope>
    <source>
        <strain evidence="2">Duluth1</strain>
        <tissue evidence="2">Whole animal</tissue>
    </source>
</reference>
<feature type="signal peptide" evidence="1">
    <location>
        <begin position="1"/>
        <end position="17"/>
    </location>
</feature>
<dbReference type="AlphaFoldDB" id="A0A9D4KF21"/>
<reference evidence="2" key="2">
    <citation type="submission" date="2020-11" db="EMBL/GenBank/DDBJ databases">
        <authorList>
            <person name="McCartney M.A."/>
            <person name="Auch B."/>
            <person name="Kono T."/>
            <person name="Mallez S."/>
            <person name="Becker A."/>
            <person name="Gohl D.M."/>
            <person name="Silverstein K.A.T."/>
            <person name="Koren S."/>
            <person name="Bechman K.B."/>
            <person name="Herman A."/>
            <person name="Abrahante J.E."/>
            <person name="Garbe J."/>
        </authorList>
    </citation>
    <scope>NUCLEOTIDE SEQUENCE</scope>
    <source>
        <strain evidence="2">Duluth1</strain>
        <tissue evidence="2">Whole animal</tissue>
    </source>
</reference>
<accession>A0A9D4KF21</accession>
<gene>
    <name evidence="2" type="ORF">DPMN_112115</name>
</gene>
<feature type="chain" id="PRO_5038758528" evidence="1">
    <location>
        <begin position="18"/>
        <end position="238"/>
    </location>
</feature>
<name>A0A9D4KF21_DREPO</name>
<dbReference type="EMBL" id="JAIWYP010000004">
    <property type="protein sequence ID" value="KAH3838702.1"/>
    <property type="molecule type" value="Genomic_DNA"/>
</dbReference>
<keyword evidence="3" id="KW-1185">Reference proteome</keyword>
<evidence type="ECO:0000313" key="2">
    <source>
        <dbReference type="EMBL" id="KAH3838702.1"/>
    </source>
</evidence>